<dbReference type="PANTHER" id="PTHR35936:SF35">
    <property type="entry name" value="L-CYSTINE-BINDING PROTEIN TCYJ"/>
    <property type="match status" value="1"/>
</dbReference>
<dbReference type="Proteomes" id="UP000663722">
    <property type="component" value="Chromosome"/>
</dbReference>
<dbReference type="EMBL" id="CP061800">
    <property type="protein sequence ID" value="QTA84691.1"/>
    <property type="molecule type" value="Genomic_DNA"/>
</dbReference>
<organism evidence="3 4">
    <name type="scientific">Desulfonema magnum</name>
    <dbReference type="NCBI Taxonomy" id="45655"/>
    <lineage>
        <taxon>Bacteria</taxon>
        <taxon>Pseudomonadati</taxon>
        <taxon>Thermodesulfobacteriota</taxon>
        <taxon>Desulfobacteria</taxon>
        <taxon>Desulfobacterales</taxon>
        <taxon>Desulfococcaceae</taxon>
        <taxon>Desulfonema</taxon>
    </lineage>
</organism>
<dbReference type="SUPFAM" id="SSF53850">
    <property type="entry name" value="Periplasmic binding protein-like II"/>
    <property type="match status" value="1"/>
</dbReference>
<keyword evidence="1" id="KW-0732">Signal</keyword>
<dbReference type="KEGG" id="dmm:dnm_006900"/>
<dbReference type="Pfam" id="PF00497">
    <property type="entry name" value="SBP_bac_3"/>
    <property type="match status" value="1"/>
</dbReference>
<evidence type="ECO:0000313" key="4">
    <source>
        <dbReference type="Proteomes" id="UP000663722"/>
    </source>
</evidence>
<accession>A0A975BFW9</accession>
<protein>
    <submittedName>
        <fullName evidence="3">ABC transporter, substrate-binding protein</fullName>
    </submittedName>
</protein>
<dbReference type="PANTHER" id="PTHR35936">
    <property type="entry name" value="MEMBRANE-BOUND LYTIC MUREIN TRANSGLYCOSYLASE F"/>
    <property type="match status" value="1"/>
</dbReference>
<dbReference type="SMART" id="SM00062">
    <property type="entry name" value="PBPb"/>
    <property type="match status" value="1"/>
</dbReference>
<reference evidence="3" key="1">
    <citation type="journal article" date="2021" name="Microb. Physiol.">
        <title>Proteogenomic Insights into the Physiology of Marine, Sulfate-Reducing, Filamentous Desulfonema limicola and Desulfonema magnum.</title>
        <authorList>
            <person name="Schnaars V."/>
            <person name="Wohlbrand L."/>
            <person name="Scheve S."/>
            <person name="Hinrichs C."/>
            <person name="Reinhardt R."/>
            <person name="Rabus R."/>
        </authorList>
    </citation>
    <scope>NUCLEOTIDE SEQUENCE</scope>
    <source>
        <strain evidence="3">4be13</strain>
    </source>
</reference>
<dbReference type="InterPro" id="IPR001638">
    <property type="entry name" value="Solute-binding_3/MltF_N"/>
</dbReference>
<evidence type="ECO:0000259" key="2">
    <source>
        <dbReference type="SMART" id="SM00062"/>
    </source>
</evidence>
<gene>
    <name evidence="3" type="ORF">dnm_006900</name>
</gene>
<proteinExistence type="predicted"/>
<dbReference type="Gene3D" id="3.40.190.10">
    <property type="entry name" value="Periplasmic binding protein-like II"/>
    <property type="match status" value="2"/>
</dbReference>
<dbReference type="AlphaFoldDB" id="A0A975BFW9"/>
<feature type="domain" description="Solute-binding protein family 3/N-terminal" evidence="2">
    <location>
        <begin position="34"/>
        <end position="256"/>
    </location>
</feature>
<keyword evidence="4" id="KW-1185">Reference proteome</keyword>
<sequence>MRKMKSKIFQKRILPIFVLLLCLPVQPVFCEETKIRVALAHWPPWKIINQGKFGGIDVEILKVIGTYLNISFEFSECPWRRCLDMVKNGEVDMITSFGKTPEREKYVYYLEPPYALGKIVFYTKKAKGPLIRQYEDLYKEKIGSLKGSVYFEAFDNDSEINKTEVTWEHQFFRMLSSGRISVIIGYETVTDYLIITEGFQGQFEKAPLSYQSTGSHFAMSKKSKATELIPQFNRVIGQMAKTHEFDDIINSFLNSMEQPGE</sequence>
<name>A0A975BFW9_9BACT</name>
<evidence type="ECO:0000313" key="3">
    <source>
        <dbReference type="EMBL" id="QTA84691.1"/>
    </source>
</evidence>
<evidence type="ECO:0000256" key="1">
    <source>
        <dbReference type="ARBA" id="ARBA00022729"/>
    </source>
</evidence>